<sequence>MQSLVHISSLKVAGFYINLIAGIYAATKGAFVRLLHCIAAQIPVEKSRIVRFNPNAIFKGEAARYSQDSYDWDDAKYTVQWKPRSCPWDVNDLQEPEVKAQIENDDMLLLLN</sequence>
<dbReference type="Proteomes" id="UP000034164">
    <property type="component" value="Unassembled WGS sequence"/>
</dbReference>
<dbReference type="OrthoDB" id="1933717at2759"/>
<evidence type="ECO:0000313" key="2">
    <source>
        <dbReference type="Proteomes" id="UP000034164"/>
    </source>
</evidence>
<organism evidence="1 2">
    <name type="scientific">[Emmonsia] crescens</name>
    <dbReference type="NCBI Taxonomy" id="73230"/>
    <lineage>
        <taxon>Eukaryota</taxon>
        <taxon>Fungi</taxon>
        <taxon>Dikarya</taxon>
        <taxon>Ascomycota</taxon>
        <taxon>Pezizomycotina</taxon>
        <taxon>Eurotiomycetes</taxon>
        <taxon>Eurotiomycetidae</taxon>
        <taxon>Onygenales</taxon>
        <taxon>Ajellomycetaceae</taxon>
        <taxon>Emergomyces</taxon>
    </lineage>
</organism>
<name>A0A0G2JC51_9EURO</name>
<evidence type="ECO:0000313" key="1">
    <source>
        <dbReference type="EMBL" id="KKZ68621.1"/>
    </source>
</evidence>
<dbReference type="EMBL" id="LCZI01000090">
    <property type="protein sequence ID" value="KKZ68621.1"/>
    <property type="molecule type" value="Genomic_DNA"/>
</dbReference>
<protein>
    <submittedName>
        <fullName evidence="1">Uncharacterized protein</fullName>
    </submittedName>
</protein>
<dbReference type="VEuPathDB" id="FungiDB:EMCG_05778"/>
<dbReference type="AlphaFoldDB" id="A0A0G2JC51"/>
<proteinExistence type="predicted"/>
<gene>
    <name evidence="1" type="ORF">EMCG_05778</name>
</gene>
<accession>A0A0G2JC51</accession>
<comment type="caution">
    <text evidence="1">The sequence shown here is derived from an EMBL/GenBank/DDBJ whole genome shotgun (WGS) entry which is preliminary data.</text>
</comment>
<reference evidence="2" key="1">
    <citation type="journal article" date="2015" name="PLoS Genet.">
        <title>The dynamic genome and transcriptome of the human fungal pathogen Blastomyces and close relative Emmonsia.</title>
        <authorList>
            <person name="Munoz J.F."/>
            <person name="Gauthier G.M."/>
            <person name="Desjardins C.A."/>
            <person name="Gallo J.E."/>
            <person name="Holder J."/>
            <person name="Sullivan T.D."/>
            <person name="Marty A.J."/>
            <person name="Carmen J.C."/>
            <person name="Chen Z."/>
            <person name="Ding L."/>
            <person name="Gujja S."/>
            <person name="Magrini V."/>
            <person name="Misas E."/>
            <person name="Mitreva M."/>
            <person name="Priest M."/>
            <person name="Saif S."/>
            <person name="Whiston E.A."/>
            <person name="Young S."/>
            <person name="Zeng Q."/>
            <person name="Goldman W.E."/>
            <person name="Mardis E.R."/>
            <person name="Taylor J.W."/>
            <person name="McEwen J.G."/>
            <person name="Clay O.K."/>
            <person name="Klein B.S."/>
            <person name="Cuomo C.A."/>
        </authorList>
    </citation>
    <scope>NUCLEOTIDE SEQUENCE [LARGE SCALE GENOMIC DNA]</scope>
    <source>
        <strain evidence="2">UAMH 3008</strain>
    </source>
</reference>